<protein>
    <submittedName>
        <fullName evidence="1">Uncharacterized protein</fullName>
    </submittedName>
</protein>
<gene>
    <name evidence="1" type="ORF">PsorP6_010825</name>
</gene>
<comment type="caution">
    <text evidence="1">The sequence shown here is derived from an EMBL/GenBank/DDBJ whole genome shotgun (WGS) entry which is preliminary data.</text>
</comment>
<keyword evidence="2" id="KW-1185">Reference proteome</keyword>
<accession>A0ACC0VTH0</accession>
<sequence length="136" mass="14512">MNGIFVQKTDATPLAIFDSTAEEDDFGVTLADTPDEADVDGDESDPPIRDWEVTPRTAAASHNEDGGRAITPDDGEEGIVVFNARITAEDTRTWPSPSPNTPITTASASGTHKRDRYSGTKLLRATRACTTSTASQ</sequence>
<dbReference type="EMBL" id="CM047585">
    <property type="protein sequence ID" value="KAI9909803.1"/>
    <property type="molecule type" value="Genomic_DNA"/>
</dbReference>
<reference evidence="1 2" key="1">
    <citation type="journal article" date="2022" name="bioRxiv">
        <title>The genome of the oomycete Peronosclerospora sorghi, a cosmopolitan pathogen of maize and sorghum, is inflated with dispersed pseudogenes.</title>
        <authorList>
            <person name="Fletcher K."/>
            <person name="Martin F."/>
            <person name="Isakeit T."/>
            <person name="Cavanaugh K."/>
            <person name="Magill C."/>
            <person name="Michelmore R."/>
        </authorList>
    </citation>
    <scope>NUCLEOTIDE SEQUENCE [LARGE SCALE GENOMIC DNA]</scope>
    <source>
        <strain evidence="1">P6</strain>
    </source>
</reference>
<name>A0ACC0VTH0_9STRA</name>
<evidence type="ECO:0000313" key="2">
    <source>
        <dbReference type="Proteomes" id="UP001163321"/>
    </source>
</evidence>
<organism evidence="1 2">
    <name type="scientific">Peronosclerospora sorghi</name>
    <dbReference type="NCBI Taxonomy" id="230839"/>
    <lineage>
        <taxon>Eukaryota</taxon>
        <taxon>Sar</taxon>
        <taxon>Stramenopiles</taxon>
        <taxon>Oomycota</taxon>
        <taxon>Peronosporomycetes</taxon>
        <taxon>Peronosporales</taxon>
        <taxon>Peronosporaceae</taxon>
        <taxon>Peronosclerospora</taxon>
    </lineage>
</organism>
<evidence type="ECO:0000313" key="1">
    <source>
        <dbReference type="EMBL" id="KAI9909803.1"/>
    </source>
</evidence>
<proteinExistence type="predicted"/>
<dbReference type="Proteomes" id="UP001163321">
    <property type="component" value="Chromosome 6"/>
</dbReference>